<dbReference type="Proteomes" id="UP001428817">
    <property type="component" value="Unassembled WGS sequence"/>
</dbReference>
<dbReference type="Pfam" id="PF08534">
    <property type="entry name" value="Redoxin"/>
    <property type="match status" value="1"/>
</dbReference>
<keyword evidence="3" id="KW-0735">Signal-anchor</keyword>
<dbReference type="PROSITE" id="PS51352">
    <property type="entry name" value="THIOREDOXIN_2"/>
    <property type="match status" value="1"/>
</dbReference>
<proteinExistence type="predicted"/>
<feature type="domain" description="Thioredoxin" evidence="7">
    <location>
        <begin position="34"/>
        <end position="189"/>
    </location>
</feature>
<accession>A0ABP9Q0W0</accession>
<evidence type="ECO:0000256" key="6">
    <source>
        <dbReference type="SAM" id="SignalP"/>
    </source>
</evidence>
<dbReference type="InterPro" id="IPR013740">
    <property type="entry name" value="Redoxin"/>
</dbReference>
<evidence type="ECO:0000256" key="4">
    <source>
        <dbReference type="ARBA" id="ARBA00023157"/>
    </source>
</evidence>
<dbReference type="PROSITE" id="PS00194">
    <property type="entry name" value="THIOREDOXIN_1"/>
    <property type="match status" value="1"/>
</dbReference>
<evidence type="ECO:0000256" key="1">
    <source>
        <dbReference type="ARBA" id="ARBA00004196"/>
    </source>
</evidence>
<dbReference type="CDD" id="cd02966">
    <property type="entry name" value="TlpA_like_family"/>
    <property type="match status" value="1"/>
</dbReference>
<sequence length="194" mass="20703">MKVLLCVLLAAFALTGCATGKDAVARGGDFQFVAPGGKDVITYDPPSARGVLRTFGGESLTEPGRQIGIQDYPGKVVVINIWGSWCGPCRAEMADLQLVSQQQAADGVVVLGLNQRDSREAAADFARNTGATYPSIYDPPGRALFVLSGYPRNVVPSTILLDREHRVAEVILRRVRPGELTEAVRRLAAEPAPG</sequence>
<dbReference type="PROSITE" id="PS51257">
    <property type="entry name" value="PROKAR_LIPOPROTEIN"/>
    <property type="match status" value="1"/>
</dbReference>
<keyword evidence="4" id="KW-1015">Disulfide bond</keyword>
<reference evidence="9" key="1">
    <citation type="journal article" date="2019" name="Int. J. Syst. Evol. Microbiol.">
        <title>The Global Catalogue of Microorganisms (GCM) 10K type strain sequencing project: providing services to taxonomists for standard genome sequencing and annotation.</title>
        <authorList>
            <consortium name="The Broad Institute Genomics Platform"/>
            <consortium name="The Broad Institute Genome Sequencing Center for Infectious Disease"/>
            <person name="Wu L."/>
            <person name="Ma J."/>
        </authorList>
    </citation>
    <scope>NUCLEOTIDE SEQUENCE [LARGE SCALE GENOMIC DNA]</scope>
    <source>
        <strain evidence="9">JCM 18303</strain>
    </source>
</reference>
<comment type="subcellular location">
    <subcellularLocation>
        <location evidence="1">Cell envelope</location>
    </subcellularLocation>
</comment>
<dbReference type="PANTHER" id="PTHR42852:SF6">
    <property type="entry name" value="THIOL:DISULFIDE INTERCHANGE PROTEIN DSBE"/>
    <property type="match status" value="1"/>
</dbReference>
<keyword evidence="3" id="KW-0812">Transmembrane</keyword>
<evidence type="ECO:0000313" key="8">
    <source>
        <dbReference type="EMBL" id="GAA5155456.1"/>
    </source>
</evidence>
<dbReference type="EMBL" id="BAABJP010000010">
    <property type="protein sequence ID" value="GAA5155456.1"/>
    <property type="molecule type" value="Genomic_DNA"/>
</dbReference>
<evidence type="ECO:0000256" key="3">
    <source>
        <dbReference type="ARBA" id="ARBA00022968"/>
    </source>
</evidence>
<evidence type="ECO:0000256" key="5">
    <source>
        <dbReference type="ARBA" id="ARBA00023284"/>
    </source>
</evidence>
<dbReference type="InterPro" id="IPR013766">
    <property type="entry name" value="Thioredoxin_domain"/>
</dbReference>
<organism evidence="8 9">
    <name type="scientific">Pseudonocardia eucalypti</name>
    <dbReference type="NCBI Taxonomy" id="648755"/>
    <lineage>
        <taxon>Bacteria</taxon>
        <taxon>Bacillati</taxon>
        <taxon>Actinomycetota</taxon>
        <taxon>Actinomycetes</taxon>
        <taxon>Pseudonocardiales</taxon>
        <taxon>Pseudonocardiaceae</taxon>
        <taxon>Pseudonocardia</taxon>
    </lineage>
</organism>
<dbReference type="Gene3D" id="3.40.30.10">
    <property type="entry name" value="Glutaredoxin"/>
    <property type="match status" value="1"/>
</dbReference>
<dbReference type="RefSeq" id="WP_185063948.1">
    <property type="nucleotide sequence ID" value="NZ_BAABJP010000010.1"/>
</dbReference>
<dbReference type="InterPro" id="IPR036249">
    <property type="entry name" value="Thioredoxin-like_sf"/>
</dbReference>
<evidence type="ECO:0000313" key="9">
    <source>
        <dbReference type="Proteomes" id="UP001428817"/>
    </source>
</evidence>
<dbReference type="PANTHER" id="PTHR42852">
    <property type="entry name" value="THIOL:DISULFIDE INTERCHANGE PROTEIN DSBE"/>
    <property type="match status" value="1"/>
</dbReference>
<dbReference type="InterPro" id="IPR050553">
    <property type="entry name" value="Thioredoxin_ResA/DsbE_sf"/>
</dbReference>
<feature type="chain" id="PRO_5045275166" evidence="6">
    <location>
        <begin position="19"/>
        <end position="194"/>
    </location>
</feature>
<dbReference type="InterPro" id="IPR017937">
    <property type="entry name" value="Thioredoxin_CS"/>
</dbReference>
<name>A0ABP9Q0W0_9PSEU</name>
<comment type="caution">
    <text evidence="8">The sequence shown here is derived from an EMBL/GenBank/DDBJ whole genome shotgun (WGS) entry which is preliminary data.</text>
</comment>
<gene>
    <name evidence="8" type="ORF">GCM10023321_28870</name>
</gene>
<keyword evidence="9" id="KW-1185">Reference proteome</keyword>
<evidence type="ECO:0000256" key="2">
    <source>
        <dbReference type="ARBA" id="ARBA00022748"/>
    </source>
</evidence>
<protein>
    <submittedName>
        <fullName evidence="8">TlpA disulfide reductase family protein</fullName>
    </submittedName>
</protein>
<dbReference type="SUPFAM" id="SSF52833">
    <property type="entry name" value="Thioredoxin-like"/>
    <property type="match status" value="1"/>
</dbReference>
<keyword evidence="2" id="KW-0201">Cytochrome c-type biogenesis</keyword>
<keyword evidence="6" id="KW-0732">Signal</keyword>
<keyword evidence="5" id="KW-0676">Redox-active center</keyword>
<evidence type="ECO:0000259" key="7">
    <source>
        <dbReference type="PROSITE" id="PS51352"/>
    </source>
</evidence>
<feature type="signal peptide" evidence="6">
    <location>
        <begin position="1"/>
        <end position="18"/>
    </location>
</feature>